<reference evidence="4 5" key="1">
    <citation type="submission" date="2023-07" db="EMBL/GenBank/DDBJ databases">
        <title>Sequencing the genomes of 1000 actinobacteria strains.</title>
        <authorList>
            <person name="Klenk H.-P."/>
        </authorList>
    </citation>
    <scope>NUCLEOTIDE SEQUENCE [LARGE SCALE GENOMIC DNA]</scope>
    <source>
        <strain evidence="4 5">DSM 44508</strain>
    </source>
</reference>
<accession>A0ABU2BBZ5</accession>
<dbReference type="PANTHER" id="PTHR45625:SF3">
    <property type="entry name" value="PEPTIDYL-PROLYL CIS-TRANS ISOMERASE B-RELATED"/>
    <property type="match status" value="1"/>
</dbReference>
<dbReference type="EMBL" id="JAVDYF010000001">
    <property type="protein sequence ID" value="MDR7356118.1"/>
    <property type="molecule type" value="Genomic_DNA"/>
</dbReference>
<name>A0ABU2BBZ5_9CORY</name>
<dbReference type="Proteomes" id="UP001183619">
    <property type="component" value="Unassembled WGS sequence"/>
</dbReference>
<comment type="function">
    <text evidence="1 2">PPIases accelerate the folding of proteins. It catalyzes the cis-trans isomerization of proline imidic peptide bonds in oligopeptides.</text>
</comment>
<keyword evidence="2 4" id="KW-0413">Isomerase</keyword>
<keyword evidence="2" id="KW-0732">Signal</keyword>
<dbReference type="CDD" id="cd00317">
    <property type="entry name" value="cyclophilin"/>
    <property type="match status" value="1"/>
</dbReference>
<gene>
    <name evidence="4" type="ORF">J2S37_002656</name>
</gene>
<organism evidence="4 5">
    <name type="scientific">Corynebacterium felinum</name>
    <dbReference type="NCBI Taxonomy" id="131318"/>
    <lineage>
        <taxon>Bacteria</taxon>
        <taxon>Bacillati</taxon>
        <taxon>Actinomycetota</taxon>
        <taxon>Actinomycetes</taxon>
        <taxon>Mycobacteriales</taxon>
        <taxon>Corynebacteriaceae</taxon>
        <taxon>Corynebacterium</taxon>
    </lineage>
</organism>
<dbReference type="InterPro" id="IPR044666">
    <property type="entry name" value="Cyclophilin_A-like"/>
</dbReference>
<comment type="caution">
    <text evidence="4">The sequence shown here is derived from an EMBL/GenBank/DDBJ whole genome shotgun (WGS) entry which is preliminary data.</text>
</comment>
<dbReference type="PANTHER" id="PTHR45625">
    <property type="entry name" value="PEPTIDYL-PROLYL CIS-TRANS ISOMERASE-RELATED"/>
    <property type="match status" value="1"/>
</dbReference>
<feature type="chain" id="PRO_5044999756" description="Peptidyl-prolyl cis-trans isomerase" evidence="2">
    <location>
        <begin position="22"/>
        <end position="227"/>
    </location>
</feature>
<keyword evidence="5" id="KW-1185">Reference proteome</keyword>
<evidence type="ECO:0000256" key="1">
    <source>
        <dbReference type="ARBA" id="ARBA00002388"/>
    </source>
</evidence>
<keyword evidence="2" id="KW-0697">Rotamase</keyword>
<evidence type="ECO:0000259" key="3">
    <source>
        <dbReference type="PROSITE" id="PS50072"/>
    </source>
</evidence>
<comment type="catalytic activity">
    <reaction evidence="2">
        <text>[protein]-peptidylproline (omega=180) = [protein]-peptidylproline (omega=0)</text>
        <dbReference type="Rhea" id="RHEA:16237"/>
        <dbReference type="Rhea" id="RHEA-COMP:10747"/>
        <dbReference type="Rhea" id="RHEA-COMP:10748"/>
        <dbReference type="ChEBI" id="CHEBI:83833"/>
        <dbReference type="ChEBI" id="CHEBI:83834"/>
        <dbReference type="EC" id="5.2.1.8"/>
    </reaction>
</comment>
<feature type="signal peptide" evidence="2">
    <location>
        <begin position="1"/>
        <end position="21"/>
    </location>
</feature>
<dbReference type="PROSITE" id="PS50072">
    <property type="entry name" value="CSA_PPIASE_2"/>
    <property type="match status" value="1"/>
</dbReference>
<proteinExistence type="inferred from homology"/>
<evidence type="ECO:0000313" key="5">
    <source>
        <dbReference type="Proteomes" id="UP001183619"/>
    </source>
</evidence>
<feature type="domain" description="PPIase cyclophilin-type" evidence="3">
    <location>
        <begin position="75"/>
        <end position="226"/>
    </location>
</feature>
<evidence type="ECO:0000313" key="4">
    <source>
        <dbReference type="EMBL" id="MDR7356118.1"/>
    </source>
</evidence>
<dbReference type="SUPFAM" id="SSF50891">
    <property type="entry name" value="Cyclophilin-like"/>
    <property type="match status" value="1"/>
</dbReference>
<dbReference type="PRINTS" id="PR00153">
    <property type="entry name" value="CSAPPISMRASE"/>
</dbReference>
<dbReference type="Gene3D" id="2.40.100.10">
    <property type="entry name" value="Cyclophilin-like"/>
    <property type="match status" value="1"/>
</dbReference>
<evidence type="ECO:0000256" key="2">
    <source>
        <dbReference type="RuleBase" id="RU363019"/>
    </source>
</evidence>
<dbReference type="EC" id="5.2.1.8" evidence="2"/>
<comment type="similarity">
    <text evidence="2">Belongs to the cyclophilin-type PPIase family.</text>
</comment>
<dbReference type="InterPro" id="IPR002130">
    <property type="entry name" value="Cyclophilin-type_PPIase_dom"/>
</dbReference>
<sequence>MKRFSVIALSTIAVLGLSACSADSGSSSVESQAPDSSQVSAFVEECGVQPDGFAPAQEGLPEEKAQKDVTVTLKTNAGDIPLNLHAEKTPCTTAIIAHLAKSGFYDNTVCHRITTEGIYVLQCGDPTGTGSGGPGFRFADEYPVGEKADNLYKAGTLAMANAGPNTNGSQFFLNYKDSPLPPNYTLFGEVSEEGMAVLKEIGAKGAQNKAADGPPLDEVVIQSAEVK</sequence>
<dbReference type="GO" id="GO:0003755">
    <property type="term" value="F:peptidyl-prolyl cis-trans isomerase activity"/>
    <property type="evidence" value="ECO:0007669"/>
    <property type="project" value="UniProtKB-EC"/>
</dbReference>
<protein>
    <recommendedName>
        <fullName evidence="2">Peptidyl-prolyl cis-trans isomerase</fullName>
        <shortName evidence="2">PPIase</shortName>
        <ecNumber evidence="2">5.2.1.8</ecNumber>
    </recommendedName>
</protein>
<dbReference type="PROSITE" id="PS51257">
    <property type="entry name" value="PROKAR_LIPOPROTEIN"/>
    <property type="match status" value="1"/>
</dbReference>
<dbReference type="Pfam" id="PF00160">
    <property type="entry name" value="Pro_isomerase"/>
    <property type="match status" value="1"/>
</dbReference>
<dbReference type="RefSeq" id="WP_277104601.1">
    <property type="nucleotide sequence ID" value="NZ_BAAAJS010000056.1"/>
</dbReference>
<dbReference type="InterPro" id="IPR029000">
    <property type="entry name" value="Cyclophilin-like_dom_sf"/>
</dbReference>